<evidence type="ECO:0000313" key="2">
    <source>
        <dbReference type="Proteomes" id="UP000067698"/>
    </source>
</evidence>
<dbReference type="SUPFAM" id="SSF51735">
    <property type="entry name" value="NAD(P)-binding Rossmann-fold domains"/>
    <property type="match status" value="1"/>
</dbReference>
<evidence type="ECO:0000313" key="1">
    <source>
        <dbReference type="EMBL" id="AMB97000.1"/>
    </source>
</evidence>
<reference evidence="2" key="2">
    <citation type="submission" date="2016-01" db="EMBL/GenBank/DDBJ databases">
        <title>Six Aerococcus type strain genome sequencing and assembly using PacBio and Illumina Hiseq.</title>
        <authorList>
            <person name="Carkaci D."/>
            <person name="Dargis R."/>
            <person name="Nielsen X.C."/>
            <person name="Skovgaard O."/>
            <person name="Fuursted K."/>
            <person name="Christensen J.J."/>
        </authorList>
    </citation>
    <scope>NUCLEOTIDE SEQUENCE [LARGE SCALE GENOMIC DNA]</scope>
    <source>
        <strain evidence="2">CCUG28094</strain>
    </source>
</reference>
<accession>A0AAC8WZG5</accession>
<proteinExistence type="predicted"/>
<sequence>MNKVAVFGAGSQIGKNAVLLFSQFGYEVIAFVYSKADIDKIPGVEFILVGPNDDSVVEEALEQARIVFLALLFNPNNAQRIIDIQDCVLNTVDMSEDLPLDKFLYMIEQNQNNSYSKQSDYLY</sequence>
<dbReference type="EMBL" id="CP014162">
    <property type="protein sequence ID" value="AMB97000.1"/>
    <property type="molecule type" value="Genomic_DNA"/>
</dbReference>
<reference evidence="1 2" key="1">
    <citation type="journal article" date="2016" name="Genome Announc.">
        <title>Complete Genome Sequences of Aerococcus christensenii CCUG 28831T, Aerococcus sanguinicola CCUG 43001T, Aerococcus urinae CCUG 36881T, Aerococcus urinaeequi CCUG 28094T, Aerococcus urinaehominis CCUG 42038 BT, and Aerococcus viridans CCUG 4311T.</title>
        <authorList>
            <person name="Carkaci D."/>
            <person name="Dargis R."/>
            <person name="Nielsen X.C."/>
            <person name="Skovgaard O."/>
            <person name="Fuursted K."/>
            <person name="Christensen J.J."/>
        </authorList>
    </citation>
    <scope>NUCLEOTIDE SEQUENCE [LARGE SCALE GENOMIC DNA]</scope>
    <source>
        <strain evidence="1 2">CCUG28094</strain>
    </source>
</reference>
<dbReference type="RefSeq" id="WP_026466350.1">
    <property type="nucleotide sequence ID" value="NZ_CP014162.1"/>
</dbReference>
<dbReference type="AlphaFoldDB" id="A0AAC8WZG5"/>
<gene>
    <name evidence="1" type="ORF">AWM74_01565</name>
</gene>
<protein>
    <submittedName>
        <fullName evidence="1">Uncharacterized protein</fullName>
    </submittedName>
</protein>
<dbReference type="Proteomes" id="UP000067698">
    <property type="component" value="Chromosome"/>
</dbReference>
<name>A0AAC8WZG5_9LACT</name>
<organism evidence="1 2">
    <name type="scientific">Aerococcus urinaeequi</name>
    <dbReference type="NCBI Taxonomy" id="51665"/>
    <lineage>
        <taxon>Bacteria</taxon>
        <taxon>Bacillati</taxon>
        <taxon>Bacillota</taxon>
        <taxon>Bacilli</taxon>
        <taxon>Lactobacillales</taxon>
        <taxon>Aerococcaceae</taxon>
        <taxon>Aerococcus</taxon>
    </lineage>
</organism>
<dbReference type="GeneID" id="92866235"/>
<dbReference type="InterPro" id="IPR036291">
    <property type="entry name" value="NAD(P)-bd_dom_sf"/>
</dbReference>
<dbReference type="Gene3D" id="3.40.50.720">
    <property type="entry name" value="NAD(P)-binding Rossmann-like Domain"/>
    <property type="match status" value="1"/>
</dbReference>